<dbReference type="InterPro" id="IPR017900">
    <property type="entry name" value="4Fe4S_Fe_S_CS"/>
</dbReference>
<comment type="caution">
    <text evidence="6">The sequence shown here is derived from an EMBL/GenBank/DDBJ whole genome shotgun (WGS) entry which is preliminary data.</text>
</comment>
<evidence type="ECO:0000259" key="5">
    <source>
        <dbReference type="PROSITE" id="PS51379"/>
    </source>
</evidence>
<dbReference type="PANTHER" id="PTHR43687:SF4">
    <property type="entry name" value="BLR5484 PROTEIN"/>
    <property type="match status" value="1"/>
</dbReference>
<name>A0ABU1BMN2_9BURK</name>
<feature type="domain" description="4Fe-4S ferredoxin-type" evidence="5">
    <location>
        <begin position="592"/>
        <end position="621"/>
    </location>
</feature>
<organism evidence="6 7">
    <name type="scientific">Keguizhuia sedimenti</name>
    <dbReference type="NCBI Taxonomy" id="3064264"/>
    <lineage>
        <taxon>Bacteria</taxon>
        <taxon>Pseudomonadati</taxon>
        <taxon>Pseudomonadota</taxon>
        <taxon>Betaproteobacteria</taxon>
        <taxon>Burkholderiales</taxon>
        <taxon>Oxalobacteraceae</taxon>
        <taxon>Keguizhuia</taxon>
    </lineage>
</organism>
<reference evidence="6 7" key="1">
    <citation type="submission" date="2023-08" db="EMBL/GenBank/DDBJ databases">
        <title>Oxalobacteraceae gen .nov., isolated from river sludge outside the plant.</title>
        <authorList>
            <person name="Zhao S.Y."/>
        </authorList>
    </citation>
    <scope>NUCLEOTIDE SEQUENCE [LARGE SCALE GENOMIC DNA]</scope>
    <source>
        <strain evidence="6 7">R-40</strain>
    </source>
</reference>
<dbReference type="EMBL" id="JAUYVH010000002">
    <property type="protein sequence ID" value="MDQ9169681.1"/>
    <property type="molecule type" value="Genomic_DNA"/>
</dbReference>
<evidence type="ECO:0000313" key="7">
    <source>
        <dbReference type="Proteomes" id="UP001225596"/>
    </source>
</evidence>
<keyword evidence="7" id="KW-1185">Reference proteome</keyword>
<accession>A0ABU1BMN2</accession>
<keyword evidence="3" id="KW-0408">Iron</keyword>
<keyword evidence="1" id="KW-0004">4Fe-4S</keyword>
<evidence type="ECO:0000256" key="2">
    <source>
        <dbReference type="ARBA" id="ARBA00022723"/>
    </source>
</evidence>
<dbReference type="Gene3D" id="3.30.70.20">
    <property type="match status" value="3"/>
</dbReference>
<dbReference type="InterPro" id="IPR050572">
    <property type="entry name" value="Fe-S_Ferredoxin"/>
</dbReference>
<feature type="domain" description="4Fe-4S ferredoxin-type" evidence="5">
    <location>
        <begin position="343"/>
        <end position="372"/>
    </location>
</feature>
<gene>
    <name evidence="6" type="ORF">Q8A64_04570</name>
</gene>
<sequence>MAEQFKICSCNRSMPLNAESGQKLAAVLDAQMLSVSTQLCSRDMQSFVQAAGGGDTVIIGCTQERPLFNELAQENNAYAPLRFVDLKSLAGRDGQARPVLPKMAALLADAALPAADSVPSVSYVSRGSVLIIGMADVALRWADALQDQLQVQVLITGGGAESTLPAERSYPVLSGSEVAARGWLGAFQVEWKQSNPIDLDVCVRCNACIHACPEQAIDLLYQVNTEKCRTHGDCVAACGEVRAIDFNRTVMARNAECDLVFDLSETALVSRHQPPYGYFYAAPHDPQAQSDAALRLVQMTGEFEKPKYFRYKEKLCAHGRNGKTGCTACVDICSAQAISSEGSRISVEPHLCAGCGACTTVCPSGAISYAYPDAPHTALRLKTMLQTYAKAGGRHPGILFHGNEQGAHLLTQLSRLAGAGMAQSGVPANMLPVALHHAASAGIELWLAAIAYGAASVAVLVTRSDAPPYVAALKHQLSIAQLILSGLGYAGRHLHLIEANSPAELGAALSNVSRGDVPAQAATFNAFAEKRSTMEFAIDHLYRHAPLKNDLIELPPASPFGALKVDTDACSLCMACTGACPTSALLSTPDRPQLRFIEKNCVQCGLCATTCPENAIALHPRLNLADSARQAATLSETQPFECIRCQKPIGTLKMVEGMLAKLSGHGAFAGNLDRLRMCGDCRVIDMMESKSRQSVTELQRTP</sequence>
<protein>
    <submittedName>
        <fullName evidence="6">4Fe-4S binding protein</fullName>
    </submittedName>
</protein>
<dbReference type="RefSeq" id="WP_338435616.1">
    <property type="nucleotide sequence ID" value="NZ_JAUYVH010000002.1"/>
</dbReference>
<dbReference type="Pfam" id="PF13237">
    <property type="entry name" value="Fer4_10"/>
    <property type="match status" value="1"/>
</dbReference>
<feature type="domain" description="4Fe-4S ferredoxin-type" evidence="5">
    <location>
        <begin position="561"/>
        <end position="590"/>
    </location>
</feature>
<dbReference type="PANTHER" id="PTHR43687">
    <property type="entry name" value="ADENYLYLSULFATE REDUCTASE, BETA SUBUNIT"/>
    <property type="match status" value="1"/>
</dbReference>
<keyword evidence="2" id="KW-0479">Metal-binding</keyword>
<evidence type="ECO:0000256" key="4">
    <source>
        <dbReference type="ARBA" id="ARBA00023014"/>
    </source>
</evidence>
<evidence type="ECO:0000256" key="1">
    <source>
        <dbReference type="ARBA" id="ARBA00022485"/>
    </source>
</evidence>
<dbReference type="InterPro" id="IPR017896">
    <property type="entry name" value="4Fe4S_Fe-S-bd"/>
</dbReference>
<evidence type="ECO:0000256" key="3">
    <source>
        <dbReference type="ARBA" id="ARBA00023004"/>
    </source>
</evidence>
<dbReference type="PROSITE" id="PS51379">
    <property type="entry name" value="4FE4S_FER_2"/>
    <property type="match status" value="4"/>
</dbReference>
<dbReference type="Pfam" id="PF12838">
    <property type="entry name" value="Fer4_7"/>
    <property type="match status" value="2"/>
</dbReference>
<keyword evidence="4" id="KW-0411">Iron-sulfur</keyword>
<feature type="domain" description="4Fe-4S ferredoxin-type" evidence="5">
    <location>
        <begin position="193"/>
        <end position="222"/>
    </location>
</feature>
<dbReference type="SUPFAM" id="SSF54862">
    <property type="entry name" value="4Fe-4S ferredoxins"/>
    <property type="match status" value="1"/>
</dbReference>
<dbReference type="PROSITE" id="PS00198">
    <property type="entry name" value="4FE4S_FER_1"/>
    <property type="match status" value="4"/>
</dbReference>
<evidence type="ECO:0000313" key="6">
    <source>
        <dbReference type="EMBL" id="MDQ9169681.1"/>
    </source>
</evidence>
<dbReference type="Proteomes" id="UP001225596">
    <property type="component" value="Unassembled WGS sequence"/>
</dbReference>
<proteinExistence type="predicted"/>